<dbReference type="Proteomes" id="UP001189429">
    <property type="component" value="Unassembled WGS sequence"/>
</dbReference>
<accession>A0ABN9Q8N8</accession>
<organism evidence="1 2">
    <name type="scientific">Prorocentrum cordatum</name>
    <dbReference type="NCBI Taxonomy" id="2364126"/>
    <lineage>
        <taxon>Eukaryota</taxon>
        <taxon>Sar</taxon>
        <taxon>Alveolata</taxon>
        <taxon>Dinophyceae</taxon>
        <taxon>Prorocentrales</taxon>
        <taxon>Prorocentraceae</taxon>
        <taxon>Prorocentrum</taxon>
    </lineage>
</organism>
<evidence type="ECO:0000313" key="2">
    <source>
        <dbReference type="Proteomes" id="UP001189429"/>
    </source>
</evidence>
<keyword evidence="2" id="KW-1185">Reference proteome</keyword>
<name>A0ABN9Q8N8_9DINO</name>
<sequence>AAAQQSPVPAVLMNGPLAIGVVKSKQAAAVPKKRLKSVAKAATEIPLTRPIPEVILDDVIHFMSYCLRNVATDVLSSQSAHKQARIWCIHFIFKHEVLVPAYSEKLQKKPSCVDGKLKIT</sequence>
<proteinExistence type="predicted"/>
<reference evidence="1" key="1">
    <citation type="submission" date="2023-10" db="EMBL/GenBank/DDBJ databases">
        <authorList>
            <person name="Chen Y."/>
            <person name="Shah S."/>
            <person name="Dougan E. K."/>
            <person name="Thang M."/>
            <person name="Chan C."/>
        </authorList>
    </citation>
    <scope>NUCLEOTIDE SEQUENCE [LARGE SCALE GENOMIC DNA]</scope>
</reference>
<comment type="caution">
    <text evidence="1">The sequence shown here is derived from an EMBL/GenBank/DDBJ whole genome shotgun (WGS) entry which is preliminary data.</text>
</comment>
<dbReference type="EMBL" id="CAUYUJ010002746">
    <property type="protein sequence ID" value="CAK0802180.1"/>
    <property type="molecule type" value="Genomic_DNA"/>
</dbReference>
<evidence type="ECO:0000313" key="1">
    <source>
        <dbReference type="EMBL" id="CAK0802180.1"/>
    </source>
</evidence>
<protein>
    <submittedName>
        <fullName evidence="1">Uncharacterized protein</fullName>
    </submittedName>
</protein>
<feature type="non-terminal residue" evidence="1">
    <location>
        <position position="1"/>
    </location>
</feature>
<gene>
    <name evidence="1" type="ORF">PCOR1329_LOCUS9777</name>
</gene>
<feature type="non-terminal residue" evidence="1">
    <location>
        <position position="120"/>
    </location>
</feature>